<dbReference type="EMBL" id="WQNF01000006">
    <property type="protein sequence ID" value="MVT65746.1"/>
    <property type="molecule type" value="Genomic_DNA"/>
</dbReference>
<feature type="domain" description="ISXO2-like transposase" evidence="1">
    <location>
        <begin position="124"/>
        <end position="274"/>
    </location>
</feature>
<evidence type="ECO:0000313" key="3">
    <source>
        <dbReference type="Proteomes" id="UP000436468"/>
    </source>
</evidence>
<reference evidence="2 3" key="1">
    <citation type="submission" date="2019-12" db="EMBL/GenBank/DDBJ databases">
        <title>Draft genome sequences Bradyrhizobium cajani AMBPC1010, Bradyrhizobium pachyrhizi AMBPC1040 and Bradyrhizobium yuanmingense ALSPC3051, three plant growth promoting strains isolated from nodules of Cajanus cajan L. in Dominican Republic.</title>
        <authorList>
            <person name="Flores-Felix J.D."/>
            <person name="Araujo J."/>
            <person name="Diaz-Alcantara C."/>
            <person name="Gonzalez-Andres F."/>
            <person name="Velazquez E."/>
        </authorList>
    </citation>
    <scope>NUCLEOTIDE SEQUENCE [LARGE SCALE GENOMIC DNA]</scope>
    <source>
        <strain evidence="2 3">1040</strain>
    </source>
</reference>
<organism evidence="2 3">
    <name type="scientific">Bradyrhizobium pachyrhizi</name>
    <dbReference type="NCBI Taxonomy" id="280333"/>
    <lineage>
        <taxon>Bacteria</taxon>
        <taxon>Pseudomonadati</taxon>
        <taxon>Pseudomonadota</taxon>
        <taxon>Alphaproteobacteria</taxon>
        <taxon>Hyphomicrobiales</taxon>
        <taxon>Nitrobacteraceae</taxon>
        <taxon>Bradyrhizobium</taxon>
    </lineage>
</organism>
<dbReference type="AlphaFoldDB" id="A0A844SJE5"/>
<proteinExistence type="predicted"/>
<dbReference type="RefSeq" id="WP_157343211.1">
    <property type="nucleotide sequence ID" value="NZ_WQNF01000006.1"/>
</dbReference>
<dbReference type="InterPro" id="IPR024445">
    <property type="entry name" value="Tnp_ISXO2-like"/>
</dbReference>
<dbReference type="PANTHER" id="PTHR47163:SF2">
    <property type="entry name" value="SI:DKEY-17M8.2"/>
    <property type="match status" value="1"/>
</dbReference>
<sequence>MSVLSAPHFHNEAAAIARLEEIVWPQGPHCPRCGGFDRITDVKGGRAGLRRCGPCKREFTVTVGTIFERSHVKLHIWFQAAHLMASSKKGISAHQLHRTLKVTYKTAWFMEHRLREAMREGHFLMGGEGKTVEIDETYVGGLEKNKHRSKRKHLGTGGAGKEAVFSLVERGGKVRSHHVPQVTAKTLRPILQAQVDGKTAVMTDEGLVAKTIGGDYDLHETVNHGAGEYVRGGAHTNTIEGYFSILKRGINGTYHHVSQQHLKRYLAEFDFRYNERMALGVSDEARTTKALRGIVGKRLTYRDSSVPSVTE</sequence>
<dbReference type="Pfam" id="PF12760">
    <property type="entry name" value="Zn_ribbon_IS1595"/>
    <property type="match status" value="1"/>
</dbReference>
<dbReference type="InterPro" id="IPR024442">
    <property type="entry name" value="Transposase_Zn_ribbon"/>
</dbReference>
<dbReference type="NCBIfam" id="NF033547">
    <property type="entry name" value="transpos_IS1595"/>
    <property type="match status" value="1"/>
</dbReference>
<dbReference type="Pfam" id="PF12762">
    <property type="entry name" value="DDE_Tnp_IS1595"/>
    <property type="match status" value="1"/>
</dbReference>
<dbReference type="PANTHER" id="PTHR47163">
    <property type="entry name" value="DDE_TNP_IS1595 DOMAIN-CONTAINING PROTEIN"/>
    <property type="match status" value="1"/>
</dbReference>
<gene>
    <name evidence="2" type="ORF">GPL21_11570</name>
</gene>
<dbReference type="InterPro" id="IPR053164">
    <property type="entry name" value="IS1016-like_transposase"/>
</dbReference>
<accession>A0A844SJE5</accession>
<name>A0A844SJE5_9BRAD</name>
<evidence type="ECO:0000259" key="1">
    <source>
        <dbReference type="SMART" id="SM01126"/>
    </source>
</evidence>
<evidence type="ECO:0000313" key="2">
    <source>
        <dbReference type="EMBL" id="MVT65746.1"/>
    </source>
</evidence>
<dbReference type="Proteomes" id="UP000436468">
    <property type="component" value="Unassembled WGS sequence"/>
</dbReference>
<comment type="caution">
    <text evidence="2">The sequence shown here is derived from an EMBL/GenBank/DDBJ whole genome shotgun (WGS) entry which is preliminary data.</text>
</comment>
<dbReference type="SMART" id="SM01126">
    <property type="entry name" value="DDE_Tnp_IS1595"/>
    <property type="match status" value="1"/>
</dbReference>
<keyword evidence="3" id="KW-1185">Reference proteome</keyword>
<protein>
    <submittedName>
        <fullName evidence="2">IS1595 family transposase</fullName>
    </submittedName>
</protein>